<protein>
    <submittedName>
        <fullName evidence="3">Tetratricopeptide repeat protein</fullName>
    </submittedName>
</protein>
<dbReference type="RefSeq" id="WP_121908534.1">
    <property type="nucleotide sequence ID" value="NZ_REFC01000015.1"/>
</dbReference>
<dbReference type="AlphaFoldDB" id="A0A3L9Y9R9"/>
<dbReference type="SMART" id="SM00028">
    <property type="entry name" value="TPR"/>
    <property type="match status" value="5"/>
</dbReference>
<dbReference type="Pfam" id="PF13174">
    <property type="entry name" value="TPR_6"/>
    <property type="match status" value="1"/>
</dbReference>
<sequence>MKPIFSIFYFFILSSATLFAQGDYQQAKVYFENEDFSKAKPIFQKYAKEHPNHLKTIEYLGDIAGYTKDWDTAISYYETLLKADDRSANYHFKYGGALGMKALSISRIRAITYIGDIREAFETAAELDPKHIETRWALVEYYIQLPGIIGGSEKKAEKYANELGKISAVDGYLANGYIAEYSERPKDAEAFYKKAIAVGGSPHTYEKLANLYENNNRPKEAIETSEKSLRLHKRNQLNYQIGKIAAQYKLDAELGIKCLQEYIENYTLKDGVPKDWAYYRMAQIYKNEGKKHTALLWVEKALQDRPDFKEALQEKAAILNL</sequence>
<evidence type="ECO:0000313" key="4">
    <source>
        <dbReference type="Proteomes" id="UP000271339"/>
    </source>
</evidence>
<feature type="repeat" description="TPR" evidence="1">
    <location>
        <begin position="202"/>
        <end position="235"/>
    </location>
</feature>
<proteinExistence type="predicted"/>
<comment type="caution">
    <text evidence="3">The sequence shown here is derived from an EMBL/GenBank/DDBJ whole genome shotgun (WGS) entry which is preliminary data.</text>
</comment>
<reference evidence="3 4" key="1">
    <citation type="submission" date="2018-10" db="EMBL/GenBank/DDBJ databases">
        <title>Genomic Encyclopedia of Archaeal and Bacterial Type Strains, Phase II (KMG-II): from individual species to whole genera.</title>
        <authorList>
            <person name="Goeker M."/>
        </authorList>
    </citation>
    <scope>NUCLEOTIDE SEQUENCE [LARGE SCALE GENOMIC DNA]</scope>
    <source>
        <strain evidence="3 4">DSM 23424</strain>
    </source>
</reference>
<dbReference type="Proteomes" id="UP000271339">
    <property type="component" value="Unassembled WGS sequence"/>
</dbReference>
<feature type="chain" id="PRO_5018312824" evidence="2">
    <location>
        <begin position="21"/>
        <end position="321"/>
    </location>
</feature>
<dbReference type="EMBL" id="REFC01000015">
    <property type="protein sequence ID" value="RMA57114.1"/>
    <property type="molecule type" value="Genomic_DNA"/>
</dbReference>
<dbReference type="OrthoDB" id="1416278at2"/>
<dbReference type="Gene3D" id="1.25.40.10">
    <property type="entry name" value="Tetratricopeptide repeat domain"/>
    <property type="match status" value="2"/>
</dbReference>
<dbReference type="SUPFAM" id="SSF81901">
    <property type="entry name" value="HCP-like"/>
    <property type="match status" value="1"/>
</dbReference>
<name>A0A3L9Y9R9_9FLAO</name>
<dbReference type="Pfam" id="PF13181">
    <property type="entry name" value="TPR_8"/>
    <property type="match status" value="2"/>
</dbReference>
<keyword evidence="1" id="KW-0802">TPR repeat</keyword>
<dbReference type="PROSITE" id="PS50005">
    <property type="entry name" value="TPR"/>
    <property type="match status" value="1"/>
</dbReference>
<evidence type="ECO:0000256" key="2">
    <source>
        <dbReference type="SAM" id="SignalP"/>
    </source>
</evidence>
<evidence type="ECO:0000313" key="3">
    <source>
        <dbReference type="EMBL" id="RMA57114.1"/>
    </source>
</evidence>
<accession>A0A3L9Y9R9</accession>
<keyword evidence="2" id="KW-0732">Signal</keyword>
<keyword evidence="4" id="KW-1185">Reference proteome</keyword>
<dbReference type="PANTHER" id="PTHR12558:SF13">
    <property type="entry name" value="CELL DIVISION CYCLE PROTEIN 27 HOMOLOG"/>
    <property type="match status" value="1"/>
</dbReference>
<dbReference type="GO" id="GO:0051301">
    <property type="term" value="P:cell division"/>
    <property type="evidence" value="ECO:0007669"/>
    <property type="project" value="TreeGrafter"/>
</dbReference>
<dbReference type="InterPro" id="IPR011990">
    <property type="entry name" value="TPR-like_helical_dom_sf"/>
</dbReference>
<dbReference type="PANTHER" id="PTHR12558">
    <property type="entry name" value="CELL DIVISION CYCLE 16,23,27"/>
    <property type="match status" value="1"/>
</dbReference>
<organism evidence="3 4">
    <name type="scientific">Ulvibacter antarcticus</name>
    <dbReference type="NCBI Taxonomy" id="442714"/>
    <lineage>
        <taxon>Bacteria</taxon>
        <taxon>Pseudomonadati</taxon>
        <taxon>Bacteroidota</taxon>
        <taxon>Flavobacteriia</taxon>
        <taxon>Flavobacteriales</taxon>
        <taxon>Flavobacteriaceae</taxon>
        <taxon>Ulvibacter</taxon>
    </lineage>
</organism>
<feature type="signal peptide" evidence="2">
    <location>
        <begin position="1"/>
        <end position="20"/>
    </location>
</feature>
<dbReference type="InterPro" id="IPR019734">
    <property type="entry name" value="TPR_rpt"/>
</dbReference>
<evidence type="ECO:0000256" key="1">
    <source>
        <dbReference type="PROSITE-ProRule" id="PRU00339"/>
    </source>
</evidence>
<gene>
    <name evidence="3" type="ORF">BXY75_2996</name>
</gene>